<feature type="compositionally biased region" description="Basic and acidic residues" evidence="5">
    <location>
        <begin position="248"/>
        <end position="263"/>
    </location>
</feature>
<gene>
    <name evidence="6" type="ORF">EGYM00163_LOCUS26290</name>
</gene>
<dbReference type="GO" id="GO:0042393">
    <property type="term" value="F:histone binding"/>
    <property type="evidence" value="ECO:0007669"/>
    <property type="project" value="TreeGrafter"/>
</dbReference>
<feature type="compositionally biased region" description="Basic and acidic residues" evidence="5">
    <location>
        <begin position="75"/>
        <end position="90"/>
    </location>
</feature>
<feature type="compositionally biased region" description="Basic and acidic residues" evidence="5">
    <location>
        <begin position="168"/>
        <end position="177"/>
    </location>
</feature>
<dbReference type="Pfam" id="PF07004">
    <property type="entry name" value="SHIPPO-rpt"/>
    <property type="match status" value="2"/>
</dbReference>
<dbReference type="GO" id="GO:0003682">
    <property type="term" value="F:chromatin binding"/>
    <property type="evidence" value="ECO:0007669"/>
    <property type="project" value="TreeGrafter"/>
</dbReference>
<keyword evidence="3" id="KW-0963">Cytoplasm</keyword>
<reference evidence="6" key="1">
    <citation type="submission" date="2021-01" db="EMBL/GenBank/DDBJ databases">
        <authorList>
            <person name="Corre E."/>
            <person name="Pelletier E."/>
            <person name="Niang G."/>
            <person name="Scheremetjew M."/>
            <person name="Finn R."/>
            <person name="Kale V."/>
            <person name="Holt S."/>
            <person name="Cochrane G."/>
            <person name="Meng A."/>
            <person name="Brown T."/>
            <person name="Cohen L."/>
        </authorList>
    </citation>
    <scope>NUCLEOTIDE SEQUENCE</scope>
    <source>
        <strain evidence="6">CCMP1594</strain>
    </source>
</reference>
<dbReference type="PANTHER" id="PTHR35678:SF1">
    <property type="entry name" value="PROTEIN STPG4"/>
    <property type="match status" value="1"/>
</dbReference>
<accession>A0A7S4D3K2</accession>
<feature type="region of interest" description="Disordered" evidence="5">
    <location>
        <begin position="222"/>
        <end position="318"/>
    </location>
</feature>
<dbReference type="EMBL" id="HBJA01074946">
    <property type="protein sequence ID" value="CAE0815133.1"/>
    <property type="molecule type" value="Transcribed_RNA"/>
</dbReference>
<evidence type="ECO:0000256" key="1">
    <source>
        <dbReference type="ARBA" id="ARBA00004123"/>
    </source>
</evidence>
<dbReference type="GO" id="GO:0005737">
    <property type="term" value="C:cytoplasm"/>
    <property type="evidence" value="ECO:0007669"/>
    <property type="project" value="UniProtKB-SubCell"/>
</dbReference>
<sequence>MKPQTPPQGRAAGKVPLGRLRMGQIVNPTQPQRASIPSKFETILNTGTREKDGFSRRTHRFDEPENELPGPGFYHRQDNLVKDPKGDYTSKRGTGSFASTEKRFYEAPRPLFVVPGPGKYEGEKAVESTNNAVSAKGSAAFVTPVPRRAIPNKSATMPGPGHYGVPLDAHRDDRESAIFRSSTKRSDLVTHTKQNPGPGQYGDMLLKHKSVTEEAANAISRPAFVNNPLDPENPRPAPPVTGAVFRSATDRDGKKMHKIDSLDPHNLPPVPGMPHPSPPKAQKPPGSPVAVAAALTANADPDDERIARPSSMFAPTTLDRFGRPTVKFSLAEGATPGPGHYEGPYEPKKLLISSSWAMSAVDRFKPEKSKRSYKPPGPAFYSAKSSLTDKNNFHNNARGQWV</sequence>
<dbReference type="GO" id="GO:0005634">
    <property type="term" value="C:nucleus"/>
    <property type="evidence" value="ECO:0007669"/>
    <property type="project" value="UniProtKB-SubCell"/>
</dbReference>
<evidence type="ECO:0000313" key="6">
    <source>
        <dbReference type="EMBL" id="CAE0815133.1"/>
    </source>
</evidence>
<evidence type="ECO:0000256" key="2">
    <source>
        <dbReference type="ARBA" id="ARBA00004496"/>
    </source>
</evidence>
<feature type="region of interest" description="Disordered" evidence="5">
    <location>
        <begin position="365"/>
        <end position="402"/>
    </location>
</feature>
<keyword evidence="4" id="KW-0539">Nucleus</keyword>
<feature type="compositionally biased region" description="Basic and acidic residues" evidence="5">
    <location>
        <begin position="48"/>
        <end position="63"/>
    </location>
</feature>
<dbReference type="InterPro" id="IPR010736">
    <property type="entry name" value="SHIPPO-rpt"/>
</dbReference>
<feature type="region of interest" description="Disordered" evidence="5">
    <location>
        <begin position="43"/>
        <end position="96"/>
    </location>
</feature>
<evidence type="ECO:0000256" key="4">
    <source>
        <dbReference type="ARBA" id="ARBA00023242"/>
    </source>
</evidence>
<dbReference type="GO" id="GO:0044727">
    <property type="term" value="P:epigenetic programing of male pronucleus"/>
    <property type="evidence" value="ECO:0007669"/>
    <property type="project" value="TreeGrafter"/>
</dbReference>
<name>A0A7S4D3K2_9EUGL</name>
<organism evidence="6">
    <name type="scientific">Eutreptiella gymnastica</name>
    <dbReference type="NCBI Taxonomy" id="73025"/>
    <lineage>
        <taxon>Eukaryota</taxon>
        <taxon>Discoba</taxon>
        <taxon>Euglenozoa</taxon>
        <taxon>Euglenida</taxon>
        <taxon>Spirocuta</taxon>
        <taxon>Euglenophyceae</taxon>
        <taxon>Eutreptiales</taxon>
        <taxon>Eutreptiaceae</taxon>
        <taxon>Eutreptiella</taxon>
    </lineage>
</organism>
<feature type="compositionally biased region" description="Polar residues" evidence="5">
    <location>
        <begin position="383"/>
        <end position="402"/>
    </location>
</feature>
<dbReference type="AlphaFoldDB" id="A0A7S4D3K2"/>
<evidence type="ECO:0000256" key="5">
    <source>
        <dbReference type="SAM" id="MobiDB-lite"/>
    </source>
</evidence>
<proteinExistence type="predicted"/>
<dbReference type="PANTHER" id="PTHR35678">
    <property type="entry name" value="PROTEIN STPG4"/>
    <property type="match status" value="1"/>
</dbReference>
<feature type="region of interest" description="Disordered" evidence="5">
    <location>
        <begin position="144"/>
        <end position="204"/>
    </location>
</feature>
<feature type="compositionally biased region" description="Low complexity" evidence="5">
    <location>
        <begin position="288"/>
        <end position="299"/>
    </location>
</feature>
<feature type="compositionally biased region" description="Pro residues" evidence="5">
    <location>
        <begin position="266"/>
        <end position="287"/>
    </location>
</feature>
<comment type="subcellular location">
    <subcellularLocation>
        <location evidence="2">Cytoplasm</location>
    </subcellularLocation>
    <subcellularLocation>
        <location evidence="1">Nucleus</location>
    </subcellularLocation>
</comment>
<protein>
    <submittedName>
        <fullName evidence="6">Uncharacterized protein</fullName>
    </submittedName>
</protein>
<evidence type="ECO:0000256" key="3">
    <source>
        <dbReference type="ARBA" id="ARBA00022490"/>
    </source>
</evidence>